<dbReference type="EMBL" id="CAMXCT020004401">
    <property type="protein sequence ID" value="CAL1162215.1"/>
    <property type="molecule type" value="Genomic_DNA"/>
</dbReference>
<reference evidence="3 4" key="2">
    <citation type="submission" date="2024-05" db="EMBL/GenBank/DDBJ databases">
        <authorList>
            <person name="Chen Y."/>
            <person name="Shah S."/>
            <person name="Dougan E. K."/>
            <person name="Thang M."/>
            <person name="Chan C."/>
        </authorList>
    </citation>
    <scope>NUCLEOTIDE SEQUENCE [LARGE SCALE GENOMIC DNA]</scope>
</reference>
<gene>
    <name evidence="2" type="ORF">C1SCF055_LOCUS34242</name>
</gene>
<reference evidence="2" key="1">
    <citation type="submission" date="2022-10" db="EMBL/GenBank/DDBJ databases">
        <authorList>
            <person name="Chen Y."/>
            <person name="Dougan E. K."/>
            <person name="Chan C."/>
            <person name="Rhodes N."/>
            <person name="Thang M."/>
        </authorList>
    </citation>
    <scope>NUCLEOTIDE SEQUENCE</scope>
</reference>
<comment type="caution">
    <text evidence="2">The sequence shown here is derived from an EMBL/GenBank/DDBJ whole genome shotgun (WGS) entry which is preliminary data.</text>
</comment>
<protein>
    <submittedName>
        <fullName evidence="2">Uncharacterized protein</fullName>
    </submittedName>
</protein>
<accession>A0A9P1DEN0</accession>
<keyword evidence="4" id="KW-1185">Reference proteome</keyword>
<evidence type="ECO:0000313" key="2">
    <source>
        <dbReference type="EMBL" id="CAI4008840.1"/>
    </source>
</evidence>
<sequence length="99" mass="11382">MESLTREELLELNKQPDQRPARPRLPTAFTQTGVAEAVRDQGRLSPRMEDMMKSMPEHMKEIVDNREDVDLKKHQLQGAAKDLEGGPMWGCDIEDELHQ</sequence>
<feature type="region of interest" description="Disordered" evidence="1">
    <location>
        <begin position="1"/>
        <end position="27"/>
    </location>
</feature>
<proteinExistence type="predicted"/>
<dbReference type="EMBL" id="CAMXCT010004401">
    <property type="protein sequence ID" value="CAI4008840.1"/>
    <property type="molecule type" value="Genomic_DNA"/>
</dbReference>
<evidence type="ECO:0000313" key="4">
    <source>
        <dbReference type="Proteomes" id="UP001152797"/>
    </source>
</evidence>
<dbReference type="AlphaFoldDB" id="A0A9P1DEN0"/>
<organism evidence="2">
    <name type="scientific">Cladocopium goreaui</name>
    <dbReference type="NCBI Taxonomy" id="2562237"/>
    <lineage>
        <taxon>Eukaryota</taxon>
        <taxon>Sar</taxon>
        <taxon>Alveolata</taxon>
        <taxon>Dinophyceae</taxon>
        <taxon>Suessiales</taxon>
        <taxon>Symbiodiniaceae</taxon>
        <taxon>Cladocopium</taxon>
    </lineage>
</organism>
<evidence type="ECO:0000256" key="1">
    <source>
        <dbReference type="SAM" id="MobiDB-lite"/>
    </source>
</evidence>
<feature type="compositionally biased region" description="Basic and acidic residues" evidence="1">
    <location>
        <begin position="1"/>
        <end position="20"/>
    </location>
</feature>
<name>A0A9P1DEN0_9DINO</name>
<evidence type="ECO:0000313" key="3">
    <source>
        <dbReference type="EMBL" id="CAL4796152.1"/>
    </source>
</evidence>
<dbReference type="EMBL" id="CAMXCT030004401">
    <property type="protein sequence ID" value="CAL4796152.1"/>
    <property type="molecule type" value="Genomic_DNA"/>
</dbReference>
<dbReference type="Proteomes" id="UP001152797">
    <property type="component" value="Unassembled WGS sequence"/>
</dbReference>